<dbReference type="InterPro" id="IPR036928">
    <property type="entry name" value="AS_sf"/>
</dbReference>
<dbReference type="Proteomes" id="UP000035996">
    <property type="component" value="Unassembled WGS sequence"/>
</dbReference>
<dbReference type="PATRIC" id="fig|157733.3.peg.1634"/>
<dbReference type="AlphaFoldDB" id="A0A0J6CVM6"/>
<dbReference type="SUPFAM" id="SSF75304">
    <property type="entry name" value="Amidase signature (AS) enzymes"/>
    <property type="match status" value="1"/>
</dbReference>
<dbReference type="InterPro" id="IPR023631">
    <property type="entry name" value="Amidase_dom"/>
</dbReference>
<keyword evidence="2" id="KW-0378">Hydrolase</keyword>
<evidence type="ECO:0000313" key="2">
    <source>
        <dbReference type="EMBL" id="KMM36114.1"/>
    </source>
</evidence>
<dbReference type="EC" id="3.5.1.4" evidence="2"/>
<feature type="domain" description="Amidase" evidence="1">
    <location>
        <begin position="29"/>
        <end position="416"/>
    </location>
</feature>
<organism evidence="2 3">
    <name type="scientific">Guptibacillus hwajinpoensis</name>
    <dbReference type="NCBI Taxonomy" id="208199"/>
    <lineage>
        <taxon>Bacteria</taxon>
        <taxon>Bacillati</taxon>
        <taxon>Bacillota</taxon>
        <taxon>Bacilli</taxon>
        <taxon>Bacillales</taxon>
        <taxon>Guptibacillaceae</taxon>
        <taxon>Guptibacillus</taxon>
    </lineage>
</organism>
<name>A0A0J6CVM6_9BACL</name>
<dbReference type="STRING" id="157733.AB986_18435"/>
<dbReference type="NCBIfam" id="NF005300">
    <property type="entry name" value="PRK06828.1"/>
    <property type="match status" value="1"/>
</dbReference>
<accession>A0A0J6CVM6</accession>
<dbReference type="Pfam" id="PF01425">
    <property type="entry name" value="Amidase"/>
    <property type="match status" value="1"/>
</dbReference>
<evidence type="ECO:0000313" key="3">
    <source>
        <dbReference type="Proteomes" id="UP000035996"/>
    </source>
</evidence>
<dbReference type="RefSeq" id="WP_048313091.1">
    <property type="nucleotide sequence ID" value="NZ_CP119526.1"/>
</dbReference>
<proteinExistence type="predicted"/>
<protein>
    <submittedName>
        <fullName evidence="2">Amidase</fullName>
        <ecNumber evidence="2">3.5.1.4</ecNumber>
    </submittedName>
</protein>
<keyword evidence="3" id="KW-1185">Reference proteome</keyword>
<gene>
    <name evidence="2" type="ORF">AB986_18435</name>
</gene>
<dbReference type="PANTHER" id="PTHR42678:SF34">
    <property type="entry name" value="OS04G0183300 PROTEIN"/>
    <property type="match status" value="1"/>
</dbReference>
<dbReference type="PANTHER" id="PTHR42678">
    <property type="entry name" value="AMIDASE"/>
    <property type="match status" value="1"/>
</dbReference>
<dbReference type="Gene3D" id="3.90.1300.10">
    <property type="entry name" value="Amidase signature (AS) domain"/>
    <property type="match status" value="1"/>
</dbReference>
<reference evidence="2" key="1">
    <citation type="submission" date="2015-06" db="EMBL/GenBank/DDBJ databases">
        <authorList>
            <person name="Liu B."/>
            <person name="Wang J."/>
            <person name="Zhu Y."/>
            <person name="Liu G."/>
            <person name="Chen Q."/>
            <person name="Zheng C."/>
            <person name="Che J."/>
            <person name="Ge C."/>
            <person name="Shi H."/>
            <person name="Pan Z."/>
            <person name="Liu X."/>
        </authorList>
    </citation>
    <scope>NUCLEOTIDE SEQUENCE [LARGE SCALE GENOMIC DNA]</scope>
    <source>
        <strain evidence="2">DSM 16346</strain>
    </source>
</reference>
<dbReference type="EMBL" id="LELK01000009">
    <property type="protein sequence ID" value="KMM36114.1"/>
    <property type="molecule type" value="Genomic_DNA"/>
</dbReference>
<sequence length="479" mass="52341">MLAIEWLEQSTIIDLQHAMFKGELTTHQLVRFYLEQILKHNSELNAVLEVNPDALFIAEGLDRERKQIGSRSLLHGIPILLKDNINTGDNMHTSAGSIALSNSYGKEDASLVKKLREAGAVILGKTNMTEWANFMSDSMPNGYSSRGGQVLNPYGPGTLDVGGSSSGSAVAVACHFATAAIGTETNGSILSPASSNAVVGLKPTIGTVSRKGIIPISQSQDIAGPITRNVTDAAIILGVISGGDVEDPSTHHVPSYHNYTPYLLQTLFEEFRVGVVKNDYYNAMHPEEQKQMNRALDELQKAGCTIVEIEEICARQEDLENDYQVLLHEFKSGINSYLAKETHSTMTSLESIIAYNDSNKDTALRYGQSLLIEANQTSGQLTHPNYLESRLFDLKYAKEKGLDHIMESERLDALLFAGCYGSTLPAKAGYPSLTVPAGTTSNNKPFGITFTGKGLSEPQLIKLAYVYEQQTNYRKLPNF</sequence>
<dbReference type="GO" id="GO:0004040">
    <property type="term" value="F:amidase activity"/>
    <property type="evidence" value="ECO:0007669"/>
    <property type="project" value="UniProtKB-EC"/>
</dbReference>
<comment type="caution">
    <text evidence="2">The sequence shown here is derived from an EMBL/GenBank/DDBJ whole genome shotgun (WGS) entry which is preliminary data.</text>
</comment>
<evidence type="ECO:0000259" key="1">
    <source>
        <dbReference type="Pfam" id="PF01425"/>
    </source>
</evidence>